<dbReference type="Pfam" id="PF00346">
    <property type="entry name" value="Complex1_49kDa"/>
    <property type="match status" value="1"/>
</dbReference>
<dbReference type="GO" id="GO:0048038">
    <property type="term" value="F:quinone binding"/>
    <property type="evidence" value="ECO:0007669"/>
    <property type="project" value="InterPro"/>
</dbReference>
<accession>A0A0F9GLX8</accession>
<dbReference type="AlphaFoldDB" id="A0A0F9GLX8"/>
<dbReference type="SUPFAM" id="SSF56762">
    <property type="entry name" value="HydB/Nqo4-like"/>
    <property type="match status" value="1"/>
</dbReference>
<sequence>AIPPGEGVGHVEAPRGETFHYVRSDGSNRPVRHKIRAPSFMNIPTFKASCIGLQIPDVAITLAAVDPCYSCTERMCRVVDAESHKPLYTFDDLVRLSQLKSERMGKRS</sequence>
<dbReference type="EMBL" id="LAZR01025899">
    <property type="protein sequence ID" value="KKL70415.1"/>
    <property type="molecule type" value="Genomic_DNA"/>
</dbReference>
<dbReference type="PANTHER" id="PTHR43485:SF1">
    <property type="entry name" value="FORMATE HYDROGENLYASE SUBUNIT 5-RELATED"/>
    <property type="match status" value="1"/>
</dbReference>
<dbReference type="InterPro" id="IPR001135">
    <property type="entry name" value="NADH_Q_OxRdtase_suD"/>
</dbReference>
<feature type="domain" description="NADH-quinone oxidoreductase subunit D" evidence="2">
    <location>
        <begin position="2"/>
        <end position="74"/>
    </location>
</feature>
<keyword evidence="1" id="KW-0560">Oxidoreductase</keyword>
<dbReference type="GO" id="GO:0051287">
    <property type="term" value="F:NAD binding"/>
    <property type="evidence" value="ECO:0007669"/>
    <property type="project" value="InterPro"/>
</dbReference>
<dbReference type="PANTHER" id="PTHR43485">
    <property type="entry name" value="HYDROGENASE-4 COMPONENT G"/>
    <property type="match status" value="1"/>
</dbReference>
<name>A0A0F9GLX8_9ZZZZ</name>
<feature type="non-terminal residue" evidence="3">
    <location>
        <position position="1"/>
    </location>
</feature>
<reference evidence="3" key="1">
    <citation type="journal article" date="2015" name="Nature">
        <title>Complex archaea that bridge the gap between prokaryotes and eukaryotes.</title>
        <authorList>
            <person name="Spang A."/>
            <person name="Saw J.H."/>
            <person name="Jorgensen S.L."/>
            <person name="Zaremba-Niedzwiedzka K."/>
            <person name="Martijn J."/>
            <person name="Lind A.E."/>
            <person name="van Eijk R."/>
            <person name="Schleper C."/>
            <person name="Guy L."/>
            <person name="Ettema T.J."/>
        </authorList>
    </citation>
    <scope>NUCLEOTIDE SEQUENCE</scope>
</reference>
<evidence type="ECO:0000256" key="1">
    <source>
        <dbReference type="ARBA" id="ARBA00023002"/>
    </source>
</evidence>
<proteinExistence type="predicted"/>
<protein>
    <recommendedName>
        <fullName evidence="2">NADH-quinone oxidoreductase subunit D domain-containing protein</fullName>
    </recommendedName>
</protein>
<dbReference type="GO" id="GO:0016651">
    <property type="term" value="F:oxidoreductase activity, acting on NAD(P)H"/>
    <property type="evidence" value="ECO:0007669"/>
    <property type="project" value="InterPro"/>
</dbReference>
<comment type="caution">
    <text evidence="3">The sequence shown here is derived from an EMBL/GenBank/DDBJ whole genome shotgun (WGS) entry which is preliminary data.</text>
</comment>
<evidence type="ECO:0000259" key="2">
    <source>
        <dbReference type="Pfam" id="PF00346"/>
    </source>
</evidence>
<organism evidence="3">
    <name type="scientific">marine sediment metagenome</name>
    <dbReference type="NCBI Taxonomy" id="412755"/>
    <lineage>
        <taxon>unclassified sequences</taxon>
        <taxon>metagenomes</taxon>
        <taxon>ecological metagenomes</taxon>
    </lineage>
</organism>
<dbReference type="Gene3D" id="1.10.645.10">
    <property type="entry name" value="Cytochrome-c3 Hydrogenase, chain B"/>
    <property type="match status" value="1"/>
</dbReference>
<dbReference type="InterPro" id="IPR029014">
    <property type="entry name" value="NiFe-Hase_large"/>
</dbReference>
<gene>
    <name evidence="3" type="ORF">LCGC14_2105160</name>
</gene>
<evidence type="ECO:0000313" key="3">
    <source>
        <dbReference type="EMBL" id="KKL70415.1"/>
    </source>
</evidence>
<dbReference type="InterPro" id="IPR052197">
    <property type="entry name" value="ComplexI_49kDa-like"/>
</dbReference>